<keyword evidence="7" id="KW-1185">Reference proteome</keyword>
<dbReference type="InterPro" id="IPR010611">
    <property type="entry name" value="3D_dom"/>
</dbReference>
<protein>
    <submittedName>
        <fullName evidence="6">Uncharacterized protein</fullName>
    </submittedName>
</protein>
<proteinExistence type="predicted"/>
<reference evidence="6 7" key="1">
    <citation type="submission" date="2018-11" db="EMBL/GenBank/DDBJ databases">
        <title>Genome sequencing and assembly of Clostridium tagluense strain A121.</title>
        <authorList>
            <person name="Murakami T."/>
            <person name="Segawa T."/>
            <person name="Shcherbakova V.A."/>
            <person name="Mori H."/>
            <person name="Yoshimura Y."/>
        </authorList>
    </citation>
    <scope>NUCLEOTIDE SEQUENCE [LARGE SCALE GENOMIC DNA]</scope>
    <source>
        <strain evidence="6 7">A121</strain>
    </source>
</reference>
<keyword evidence="1 3" id="KW-0732">Signal</keyword>
<dbReference type="SUPFAM" id="SSF50685">
    <property type="entry name" value="Barwin-like endoglucanases"/>
    <property type="match status" value="1"/>
</dbReference>
<feature type="coiled-coil region" evidence="2">
    <location>
        <begin position="34"/>
        <end position="68"/>
    </location>
</feature>
<comment type="caution">
    <text evidence="6">The sequence shown here is derived from an EMBL/GenBank/DDBJ whole genome shotgun (WGS) entry which is preliminary data.</text>
</comment>
<dbReference type="EMBL" id="BHYK01000008">
    <property type="protein sequence ID" value="GCD10065.1"/>
    <property type="molecule type" value="Genomic_DNA"/>
</dbReference>
<evidence type="ECO:0000259" key="5">
    <source>
        <dbReference type="Pfam" id="PF24568"/>
    </source>
</evidence>
<dbReference type="PANTHER" id="PTHR39160:SF4">
    <property type="entry name" value="RESUSCITATION-PROMOTING FACTOR RPFB"/>
    <property type="match status" value="1"/>
</dbReference>
<dbReference type="GO" id="GO:0019867">
    <property type="term" value="C:outer membrane"/>
    <property type="evidence" value="ECO:0007669"/>
    <property type="project" value="InterPro"/>
</dbReference>
<evidence type="ECO:0000256" key="2">
    <source>
        <dbReference type="SAM" id="Coils"/>
    </source>
</evidence>
<feature type="domain" description="Peptidoglycan hydrolase PcsB coiled-coil" evidence="5">
    <location>
        <begin position="87"/>
        <end position="152"/>
    </location>
</feature>
<dbReference type="InterPro" id="IPR059180">
    <property type="entry name" value="3D_YorM"/>
</dbReference>
<sequence>MNKKIISVVMMLILTLTINVNTFAAPSTNQTSELEQAQSSKKALQIQVKNFNNELDKVLNKIDINKAKMNDIAQDINKTQTKLEIVEKSAIDQEDLFEKRARAMYINSVDSYLEVLLASTSFSDLISRVDTLERIIEYDKNLIAKIEEQRTSIIKHKDTLTNENNKLSALKTNNEIILTKLSKDIKEHKVLLSNVTKKETKLIADKNAKELAAAKILKELEAIKTATLSRQLASSKSSTSNSDAIPIDLSKSTNYFIMQSTAYSMGGFTSSGSRTTRNPNGYSTIAVDPSVIPMGSKVYIEGYGYAIASDTGSAIKNNLIDVFFNTEAEVLNWGRRDVRIRIIN</sequence>
<dbReference type="CDD" id="cd14667">
    <property type="entry name" value="3D_containing_proteins"/>
    <property type="match status" value="1"/>
</dbReference>
<accession>A0A401UKN8</accession>
<dbReference type="Pfam" id="PF06725">
    <property type="entry name" value="3D"/>
    <property type="match status" value="1"/>
</dbReference>
<dbReference type="InterPro" id="IPR057309">
    <property type="entry name" value="PcsB_CC"/>
</dbReference>
<dbReference type="RefSeq" id="WP_125000080.1">
    <property type="nucleotide sequence ID" value="NZ_BHYK01000008.1"/>
</dbReference>
<dbReference type="InterPro" id="IPR036908">
    <property type="entry name" value="RlpA-like_sf"/>
</dbReference>
<feature type="domain" description="3D" evidence="4">
    <location>
        <begin position="283"/>
        <end position="343"/>
    </location>
</feature>
<dbReference type="AlphaFoldDB" id="A0A401UKN8"/>
<organism evidence="6 7">
    <name type="scientific">Clostridium tagluense</name>
    <dbReference type="NCBI Taxonomy" id="360422"/>
    <lineage>
        <taxon>Bacteria</taxon>
        <taxon>Bacillati</taxon>
        <taxon>Bacillota</taxon>
        <taxon>Clostridia</taxon>
        <taxon>Eubacteriales</taxon>
        <taxon>Clostridiaceae</taxon>
        <taxon>Clostridium</taxon>
    </lineage>
</organism>
<dbReference type="Gene3D" id="6.10.250.3150">
    <property type="match status" value="1"/>
</dbReference>
<evidence type="ECO:0000259" key="4">
    <source>
        <dbReference type="Pfam" id="PF06725"/>
    </source>
</evidence>
<dbReference type="OrthoDB" id="9798935at2"/>
<dbReference type="GO" id="GO:0004553">
    <property type="term" value="F:hydrolase activity, hydrolyzing O-glycosyl compounds"/>
    <property type="evidence" value="ECO:0007669"/>
    <property type="project" value="InterPro"/>
</dbReference>
<evidence type="ECO:0000313" key="7">
    <source>
        <dbReference type="Proteomes" id="UP000287872"/>
    </source>
</evidence>
<dbReference type="GO" id="GO:0009254">
    <property type="term" value="P:peptidoglycan turnover"/>
    <property type="evidence" value="ECO:0007669"/>
    <property type="project" value="InterPro"/>
</dbReference>
<dbReference type="Pfam" id="PF24568">
    <property type="entry name" value="CC_PcsB"/>
    <property type="match status" value="1"/>
</dbReference>
<feature type="signal peptide" evidence="3">
    <location>
        <begin position="1"/>
        <end position="24"/>
    </location>
</feature>
<evidence type="ECO:0000256" key="3">
    <source>
        <dbReference type="SAM" id="SignalP"/>
    </source>
</evidence>
<evidence type="ECO:0000313" key="6">
    <source>
        <dbReference type="EMBL" id="GCD10065.1"/>
    </source>
</evidence>
<feature type="chain" id="PRO_5019488309" evidence="3">
    <location>
        <begin position="25"/>
        <end position="344"/>
    </location>
</feature>
<gene>
    <name evidence="6" type="ORF">Ctaglu_16880</name>
</gene>
<name>A0A401UKN8_9CLOT</name>
<dbReference type="PANTHER" id="PTHR39160">
    <property type="entry name" value="CELL WALL-BINDING PROTEIN YOCH"/>
    <property type="match status" value="1"/>
</dbReference>
<keyword evidence="2" id="KW-0175">Coiled coil</keyword>
<dbReference type="Proteomes" id="UP000287872">
    <property type="component" value="Unassembled WGS sequence"/>
</dbReference>
<evidence type="ECO:0000256" key="1">
    <source>
        <dbReference type="ARBA" id="ARBA00022729"/>
    </source>
</evidence>
<dbReference type="InterPro" id="IPR051933">
    <property type="entry name" value="Resuscitation_pf_RpfB"/>
</dbReference>